<accession>A0A8J4EMW8</accession>
<dbReference type="GO" id="GO:0071949">
    <property type="term" value="F:FAD binding"/>
    <property type="evidence" value="ECO:0007669"/>
    <property type="project" value="InterPro"/>
</dbReference>
<dbReference type="Pfam" id="PF01494">
    <property type="entry name" value="FAD_binding_3"/>
    <property type="match status" value="1"/>
</dbReference>
<dbReference type="Gene3D" id="3.50.50.60">
    <property type="entry name" value="FAD/NAD(P)-binding domain"/>
    <property type="match status" value="2"/>
</dbReference>
<evidence type="ECO:0000313" key="6">
    <source>
        <dbReference type="Proteomes" id="UP000614996"/>
    </source>
</evidence>
<evidence type="ECO:0000256" key="1">
    <source>
        <dbReference type="ARBA" id="ARBA00001974"/>
    </source>
</evidence>
<comment type="caution">
    <text evidence="5">The sequence shown here is derived from an EMBL/GenBank/DDBJ whole genome shotgun (WGS) entry which is preliminary data.</text>
</comment>
<evidence type="ECO:0000256" key="2">
    <source>
        <dbReference type="ARBA" id="ARBA00022630"/>
    </source>
</evidence>
<name>A0A8J4EMW8_9ACTN</name>
<dbReference type="Proteomes" id="UP000614996">
    <property type="component" value="Unassembled WGS sequence"/>
</dbReference>
<feature type="domain" description="FAD-binding" evidence="4">
    <location>
        <begin position="4"/>
        <end position="355"/>
    </location>
</feature>
<evidence type="ECO:0000313" key="5">
    <source>
        <dbReference type="EMBL" id="GIL30006.1"/>
    </source>
</evidence>
<evidence type="ECO:0000259" key="4">
    <source>
        <dbReference type="Pfam" id="PF01494"/>
    </source>
</evidence>
<dbReference type="EMBL" id="BOPO01000111">
    <property type="protein sequence ID" value="GIL30006.1"/>
    <property type="molecule type" value="Genomic_DNA"/>
</dbReference>
<dbReference type="InterPro" id="IPR002938">
    <property type="entry name" value="FAD-bd"/>
</dbReference>
<dbReference type="SUPFAM" id="SSF51905">
    <property type="entry name" value="FAD/NAD(P)-binding domain"/>
    <property type="match status" value="1"/>
</dbReference>
<dbReference type="InterPro" id="IPR036188">
    <property type="entry name" value="FAD/NAD-bd_sf"/>
</dbReference>
<dbReference type="AlphaFoldDB" id="A0A8J4EMW8"/>
<reference evidence="6" key="1">
    <citation type="journal article" date="2021" name="Int. J. Syst. Evol. Microbiol.">
        <title>Actinocatenispora comari sp. nov., an endophytic actinomycete isolated from aerial parts of Comarum salesowianum.</title>
        <authorList>
            <person name="Oyunbileg N."/>
            <person name="Iizaka Y."/>
            <person name="Hamada M."/>
            <person name="Davaapurev B.O."/>
            <person name="Fukumoto A."/>
            <person name="Tsetseg B."/>
            <person name="Kato F."/>
            <person name="Tamura T."/>
            <person name="Batkhuu J."/>
            <person name="Anzai Y."/>
        </authorList>
    </citation>
    <scope>NUCLEOTIDE SEQUENCE [LARGE SCALE GENOMIC DNA]</scope>
    <source>
        <strain evidence="6">NUM-2625</strain>
    </source>
</reference>
<dbReference type="RefSeq" id="WP_207127659.1">
    <property type="nucleotide sequence ID" value="NZ_BOPO01000111.1"/>
</dbReference>
<dbReference type="Gene3D" id="3.40.30.120">
    <property type="match status" value="1"/>
</dbReference>
<proteinExistence type="predicted"/>
<evidence type="ECO:0000256" key="3">
    <source>
        <dbReference type="ARBA" id="ARBA00022827"/>
    </source>
</evidence>
<protein>
    <submittedName>
        <fullName evidence="5">FAD-dependent oxidoreductase</fullName>
    </submittedName>
</protein>
<dbReference type="PANTHER" id="PTHR43004">
    <property type="entry name" value="TRK SYSTEM POTASSIUM UPTAKE PROTEIN"/>
    <property type="match status" value="1"/>
</dbReference>
<dbReference type="PRINTS" id="PR00420">
    <property type="entry name" value="RNGMNOXGNASE"/>
</dbReference>
<dbReference type="InterPro" id="IPR050641">
    <property type="entry name" value="RIFMO-like"/>
</dbReference>
<keyword evidence="2" id="KW-0285">Flavoprotein</keyword>
<dbReference type="GO" id="GO:0016709">
    <property type="term" value="F:oxidoreductase activity, acting on paired donors, with incorporation or reduction of molecular oxygen, NAD(P)H as one donor, and incorporation of one atom of oxygen"/>
    <property type="evidence" value="ECO:0007669"/>
    <property type="project" value="UniProtKB-ARBA"/>
</dbReference>
<dbReference type="Pfam" id="PF21274">
    <property type="entry name" value="Rng_hyd_C"/>
    <property type="match status" value="1"/>
</dbReference>
<organism evidence="5 6">
    <name type="scientific">Actinocatenispora comari</name>
    <dbReference type="NCBI Taxonomy" id="2807577"/>
    <lineage>
        <taxon>Bacteria</taxon>
        <taxon>Bacillati</taxon>
        <taxon>Actinomycetota</taxon>
        <taxon>Actinomycetes</taxon>
        <taxon>Micromonosporales</taxon>
        <taxon>Micromonosporaceae</taxon>
        <taxon>Actinocatenispora</taxon>
    </lineage>
</organism>
<comment type="cofactor">
    <cofactor evidence="1">
        <name>FAD</name>
        <dbReference type="ChEBI" id="CHEBI:57692"/>
    </cofactor>
</comment>
<keyword evidence="6" id="KW-1185">Reference proteome</keyword>
<sequence>MSEDVVIAGAGPTGLLLAIELSLAGIRPLVLEALPERLPHNRANGLVGQVVRMLDRRGLYERVAGTPGPPAQTPRYMFGGLPLDLADMPDHPLYLLPVPQRELEDALESRVRELGVQIRFGHRLTGLNQTDDAVTVRVAGPDGEYELATAYLVGADGGHSVTRKLAGIGFPGVSRDDTVSRVAHVHIPDDLRDPATGGLRVPGHGTIPPFLYHRTEHGLFVYAPFPGRATALTTMEWNDLDTAGEFDLAELHASVRRVLGVDVGFTAPPGPGPHLLRRLVGGSTRIAAAYRSGRVLLVGDAAHVHAAVGGPGLNLGLQDAVNLGWKLAAALRGRDDLLASYQAERRPVGERVVTHTQAQSALIASGPQTTALRSVLTELLADRPARRRLAELLAGADVRYPAGPQEHPLVGRWAPDLLLHTASGPVRLAELTATGRPLLLDLTTRHDLAADLAGGVVAGPGGDVTAGLGSGLGADAGRIEVVTAEPVDGAPAAMLLRPDCYLAWASDSADPDPAERAALRAAAGRWFAARRLVEPVA</sequence>
<gene>
    <name evidence="5" type="ORF">NUM_52600</name>
</gene>
<keyword evidence="3" id="KW-0274">FAD</keyword>
<dbReference type="PANTHER" id="PTHR43004:SF19">
    <property type="entry name" value="BINDING MONOOXYGENASE, PUTATIVE (JCVI)-RELATED"/>
    <property type="match status" value="1"/>
</dbReference>